<sequence length="66" mass="7917">MKTTIIIKGCMTRRQLAELYKMSEKQFKRRLDKHELNFGSDRILWPKQILEIVDAFGPWEITYDDA</sequence>
<dbReference type="EMBL" id="QLII01000001">
    <property type="protein sequence ID" value="RAI76040.1"/>
    <property type="molecule type" value="Genomic_DNA"/>
</dbReference>
<evidence type="ECO:0000313" key="1">
    <source>
        <dbReference type="EMBL" id="RAI76040.1"/>
    </source>
</evidence>
<dbReference type="RefSeq" id="WP_111345134.1">
    <property type="nucleotide sequence ID" value="NZ_QLII01000001.1"/>
</dbReference>
<reference evidence="1 2" key="1">
    <citation type="submission" date="2018-06" db="EMBL/GenBank/DDBJ databases">
        <title>Spirosoma sp. HMF3257 Genome sequencing and assembly.</title>
        <authorList>
            <person name="Kang H."/>
            <person name="Cha I."/>
            <person name="Kim H."/>
            <person name="Kang J."/>
            <person name="Joh K."/>
        </authorList>
    </citation>
    <scope>NUCLEOTIDE SEQUENCE [LARGE SCALE GENOMIC DNA]</scope>
    <source>
        <strain evidence="1 2">HMF3257</strain>
    </source>
</reference>
<protein>
    <submittedName>
        <fullName evidence="1">Uncharacterized protein</fullName>
    </submittedName>
</protein>
<dbReference type="AlphaFoldDB" id="A0A327NKY7"/>
<comment type="caution">
    <text evidence="1">The sequence shown here is derived from an EMBL/GenBank/DDBJ whole genome shotgun (WGS) entry which is preliminary data.</text>
</comment>
<proteinExistence type="predicted"/>
<dbReference type="Proteomes" id="UP000249016">
    <property type="component" value="Unassembled WGS sequence"/>
</dbReference>
<keyword evidence="2" id="KW-1185">Reference proteome</keyword>
<name>A0A327NKY7_9BACT</name>
<gene>
    <name evidence="1" type="ORF">HMF3257_20995</name>
</gene>
<accession>A0A327NKY7</accession>
<evidence type="ECO:0000313" key="2">
    <source>
        <dbReference type="Proteomes" id="UP000249016"/>
    </source>
</evidence>
<organism evidence="1 2">
    <name type="scientific">Spirosoma telluris</name>
    <dbReference type="NCBI Taxonomy" id="2183553"/>
    <lineage>
        <taxon>Bacteria</taxon>
        <taxon>Pseudomonadati</taxon>
        <taxon>Bacteroidota</taxon>
        <taxon>Cytophagia</taxon>
        <taxon>Cytophagales</taxon>
        <taxon>Cytophagaceae</taxon>
        <taxon>Spirosoma</taxon>
    </lineage>
</organism>